<dbReference type="AlphaFoldDB" id="A0A9X1S4Q3"/>
<dbReference type="GO" id="GO:0016627">
    <property type="term" value="F:oxidoreductase activity, acting on the CH-CH group of donors"/>
    <property type="evidence" value="ECO:0007669"/>
    <property type="project" value="InterPro"/>
</dbReference>
<dbReference type="Gene3D" id="1.10.540.10">
    <property type="entry name" value="Acyl-CoA dehydrogenase/oxidase, N-terminal domain"/>
    <property type="match status" value="1"/>
</dbReference>
<dbReference type="Proteomes" id="UP001139264">
    <property type="component" value="Unassembled WGS sequence"/>
</dbReference>
<dbReference type="SUPFAM" id="SSF47203">
    <property type="entry name" value="Acyl-CoA dehydrogenase C-terminal domain-like"/>
    <property type="match status" value="1"/>
</dbReference>
<proteinExistence type="predicted"/>
<gene>
    <name evidence="4" type="ORF">LJ751_04075</name>
</gene>
<evidence type="ECO:0000313" key="4">
    <source>
        <dbReference type="EMBL" id="MCC3268540.1"/>
    </source>
</evidence>
<name>A0A9X1S4Q3_9MICC</name>
<keyword evidence="1" id="KW-0560">Oxidoreductase</keyword>
<accession>A0A9X1S4Q3</accession>
<feature type="region of interest" description="Disordered" evidence="2">
    <location>
        <begin position="16"/>
        <end position="39"/>
    </location>
</feature>
<dbReference type="EMBL" id="JAJFZP010000005">
    <property type="protein sequence ID" value="MCC3268540.1"/>
    <property type="molecule type" value="Genomic_DNA"/>
</dbReference>
<evidence type="ECO:0000313" key="5">
    <source>
        <dbReference type="Proteomes" id="UP001139264"/>
    </source>
</evidence>
<dbReference type="GO" id="GO:0050660">
    <property type="term" value="F:flavin adenine dinucleotide binding"/>
    <property type="evidence" value="ECO:0007669"/>
    <property type="project" value="InterPro"/>
</dbReference>
<organism evidence="4 5">
    <name type="scientific">Arthrobacter gengyunqii</name>
    <dbReference type="NCBI Taxonomy" id="2886940"/>
    <lineage>
        <taxon>Bacteria</taxon>
        <taxon>Bacillati</taxon>
        <taxon>Actinomycetota</taxon>
        <taxon>Actinomycetes</taxon>
        <taxon>Micrococcales</taxon>
        <taxon>Micrococcaceae</taxon>
        <taxon>Arthrobacter</taxon>
    </lineage>
</organism>
<dbReference type="InterPro" id="IPR037069">
    <property type="entry name" value="AcylCoA_DH/ox_N_sf"/>
</dbReference>
<dbReference type="InterPro" id="IPR009100">
    <property type="entry name" value="AcylCoA_DH/oxidase_NM_dom_sf"/>
</dbReference>
<dbReference type="InterPro" id="IPR013107">
    <property type="entry name" value="Acyl-CoA_DH_C"/>
</dbReference>
<comment type="caution">
    <text evidence="4">The sequence shown here is derived from an EMBL/GenBank/DDBJ whole genome shotgun (WGS) entry which is preliminary data.</text>
</comment>
<dbReference type="Gene3D" id="2.40.110.10">
    <property type="entry name" value="Butyryl-CoA Dehydrogenase, subunit A, domain 2"/>
    <property type="match status" value="1"/>
</dbReference>
<dbReference type="Gene3D" id="1.20.140.10">
    <property type="entry name" value="Butyryl-CoA Dehydrogenase, subunit A, domain 3"/>
    <property type="match status" value="1"/>
</dbReference>
<dbReference type="InterPro" id="IPR036250">
    <property type="entry name" value="AcylCo_DH-like_C"/>
</dbReference>
<sequence length="476" mass="50828">MLTELLRWTPARLITETSRKRTDPSMTTSHTMPPAGVPAKEPILPDGLPAIRAKFPESPYLSDEGRRMRDEIVQLLPLLREQAAEGEALGELTPATLEAVNRVGAFRVTIPTELGGYAFGARDTAEVVRTLGQGDAAAGWLVIVSSAARNILGFDARVRDEVFAGIDEWVGPLVFGATVFAPKVGDGRKVAGGYQVKGKWSFGSGSKHAAWGSVGFEYDDPASGERRRAMGVLSRDQYAIVDDWHVMGLQATNSNSVRADEEIFVPDYRVVHTADLPRMSDALRGAYSGLGFKHGAFGMMIGSSGAFAALAVGIAQGALDSFLAQAAKRAPFNLPYATMSEMASIQMVAGKARAVINAADAVLARHMDEADRRALAGEDYLPSEEPEITMDLVHLIHQCLQTVDGLLLALGSSAVALSNPLQRAVREIHVLATHGAFRIDPMAEINGRDLFGLAPFPMMAALSSPAPPPPGAPPRP</sequence>
<reference evidence="4" key="1">
    <citation type="submission" date="2021-10" db="EMBL/GenBank/DDBJ databases">
        <title>Novel species in genus Arthrobacter.</title>
        <authorList>
            <person name="Liu Y."/>
        </authorList>
    </citation>
    <scope>NUCLEOTIDE SEQUENCE</scope>
    <source>
        <strain evidence="4">Zg-Y809</strain>
    </source>
</reference>
<protein>
    <recommendedName>
        <fullName evidence="3">Acyl-CoA dehydrogenase C-terminal domain-containing protein</fullName>
    </recommendedName>
</protein>
<dbReference type="InterPro" id="IPR046373">
    <property type="entry name" value="Acyl-CoA_Oxase/DH_mid-dom_sf"/>
</dbReference>
<evidence type="ECO:0000256" key="1">
    <source>
        <dbReference type="ARBA" id="ARBA00023002"/>
    </source>
</evidence>
<dbReference type="Pfam" id="PF08028">
    <property type="entry name" value="Acyl-CoA_dh_2"/>
    <property type="match status" value="1"/>
</dbReference>
<evidence type="ECO:0000256" key="2">
    <source>
        <dbReference type="SAM" id="MobiDB-lite"/>
    </source>
</evidence>
<feature type="domain" description="Acyl-CoA dehydrogenase C-terminal" evidence="3">
    <location>
        <begin position="307"/>
        <end position="437"/>
    </location>
</feature>
<evidence type="ECO:0000259" key="3">
    <source>
        <dbReference type="Pfam" id="PF08028"/>
    </source>
</evidence>
<dbReference type="SUPFAM" id="SSF56645">
    <property type="entry name" value="Acyl-CoA dehydrogenase NM domain-like"/>
    <property type="match status" value="1"/>
</dbReference>
<dbReference type="RefSeq" id="WP_247098821.1">
    <property type="nucleotide sequence ID" value="NZ_CP095461.1"/>
</dbReference>